<evidence type="ECO:0000256" key="3">
    <source>
        <dbReference type="ARBA" id="ARBA00022917"/>
    </source>
</evidence>
<comment type="caution">
    <text evidence="4">The sequence shown here is derived from an EMBL/GenBank/DDBJ whole genome shotgun (WGS) entry which is preliminary data.</text>
</comment>
<accession>A0A8X7CAC6</accession>
<protein>
    <submittedName>
        <fullName evidence="4">Uncharacterized protein</fullName>
    </submittedName>
</protein>
<evidence type="ECO:0000313" key="4">
    <source>
        <dbReference type="EMBL" id="GFY59162.1"/>
    </source>
</evidence>
<gene>
    <name evidence="4" type="ORF">TNIN_373691</name>
</gene>
<evidence type="ECO:0000256" key="1">
    <source>
        <dbReference type="ARBA" id="ARBA00022490"/>
    </source>
</evidence>
<dbReference type="EMBL" id="BMAV01012461">
    <property type="protein sequence ID" value="GFY59162.1"/>
    <property type="molecule type" value="Genomic_DNA"/>
</dbReference>
<dbReference type="PANTHER" id="PTHR42908:SF10">
    <property type="entry name" value="EUKARYOTIC TRANSLATION ELONGATION FACTOR 2"/>
    <property type="match status" value="1"/>
</dbReference>
<dbReference type="GO" id="GO:0043022">
    <property type="term" value="F:ribosome binding"/>
    <property type="evidence" value="ECO:0007669"/>
    <property type="project" value="TreeGrafter"/>
</dbReference>
<dbReference type="GO" id="GO:1990904">
    <property type="term" value="C:ribonucleoprotein complex"/>
    <property type="evidence" value="ECO:0007669"/>
    <property type="project" value="TreeGrafter"/>
</dbReference>
<keyword evidence="3" id="KW-0648">Protein biosynthesis</keyword>
<organism evidence="4 5">
    <name type="scientific">Trichonephila inaurata madagascariensis</name>
    <dbReference type="NCBI Taxonomy" id="2747483"/>
    <lineage>
        <taxon>Eukaryota</taxon>
        <taxon>Metazoa</taxon>
        <taxon>Ecdysozoa</taxon>
        <taxon>Arthropoda</taxon>
        <taxon>Chelicerata</taxon>
        <taxon>Arachnida</taxon>
        <taxon>Araneae</taxon>
        <taxon>Araneomorphae</taxon>
        <taxon>Entelegynae</taxon>
        <taxon>Araneoidea</taxon>
        <taxon>Nephilidae</taxon>
        <taxon>Trichonephila</taxon>
        <taxon>Trichonephila inaurata</taxon>
    </lineage>
</organism>
<evidence type="ECO:0000313" key="5">
    <source>
        <dbReference type="Proteomes" id="UP000886998"/>
    </source>
</evidence>
<proteinExistence type="predicted"/>
<dbReference type="GO" id="GO:0003746">
    <property type="term" value="F:translation elongation factor activity"/>
    <property type="evidence" value="ECO:0007669"/>
    <property type="project" value="UniProtKB-KW"/>
</dbReference>
<name>A0A8X7CAC6_9ARAC</name>
<dbReference type="Proteomes" id="UP000886998">
    <property type="component" value="Unassembled WGS sequence"/>
</dbReference>
<dbReference type="GO" id="GO:0005829">
    <property type="term" value="C:cytosol"/>
    <property type="evidence" value="ECO:0007669"/>
    <property type="project" value="TreeGrafter"/>
</dbReference>
<keyword evidence="1" id="KW-0963">Cytoplasm</keyword>
<keyword evidence="2" id="KW-0251">Elongation factor</keyword>
<dbReference type="PANTHER" id="PTHR42908">
    <property type="entry name" value="TRANSLATION ELONGATION FACTOR-RELATED"/>
    <property type="match status" value="1"/>
</dbReference>
<dbReference type="SUPFAM" id="SSF54980">
    <property type="entry name" value="EF-G C-terminal domain-like"/>
    <property type="match status" value="1"/>
</dbReference>
<dbReference type="GO" id="GO:0003924">
    <property type="term" value="F:GTPase activity"/>
    <property type="evidence" value="ECO:0007669"/>
    <property type="project" value="TreeGrafter"/>
</dbReference>
<dbReference type="OrthoDB" id="364892at2759"/>
<dbReference type="Gene3D" id="3.30.70.870">
    <property type="entry name" value="Elongation Factor G (Translational Gtpase), domain 3"/>
    <property type="match status" value="1"/>
</dbReference>
<sequence length="183" mass="21082">MHKDKELNLFLCEVFGHKASECPDNNDTEIDVAHLIVHKAEALNKRALVGDLVLDALIDSGEGSKRLEKPDPMIQCITEEPDEYIVADTEELHLDICHEDLKENNACIPLEKTDPVVVVPEMVNRKRRKKEDVPLKTYQSDHLGPHRITNFKEGVMEQTVRFVQDLEWFTTKDIEEAKIRRKT</sequence>
<dbReference type="InterPro" id="IPR035647">
    <property type="entry name" value="EFG_III/V"/>
</dbReference>
<reference evidence="4" key="1">
    <citation type="submission" date="2020-08" db="EMBL/GenBank/DDBJ databases">
        <title>Multicomponent nature underlies the extraordinary mechanical properties of spider dragline silk.</title>
        <authorList>
            <person name="Kono N."/>
            <person name="Nakamura H."/>
            <person name="Mori M."/>
            <person name="Yoshida Y."/>
            <person name="Ohtoshi R."/>
            <person name="Malay A.D."/>
            <person name="Moran D.A.P."/>
            <person name="Tomita M."/>
            <person name="Numata K."/>
            <person name="Arakawa K."/>
        </authorList>
    </citation>
    <scope>NUCLEOTIDE SEQUENCE</scope>
</reference>
<evidence type="ECO:0000256" key="2">
    <source>
        <dbReference type="ARBA" id="ARBA00022768"/>
    </source>
</evidence>
<dbReference type="AlphaFoldDB" id="A0A8X7CAC6"/>
<keyword evidence="5" id="KW-1185">Reference proteome</keyword>